<feature type="domain" description="Glycosyltransferase 2-like" evidence="2">
    <location>
        <begin position="31"/>
        <end position="156"/>
    </location>
</feature>
<dbReference type="InterPro" id="IPR001173">
    <property type="entry name" value="Glyco_trans_2-like"/>
</dbReference>
<reference evidence="4 5" key="1">
    <citation type="submission" date="2023-07" db="EMBL/GenBank/DDBJ databases">
        <title>Sequencing the genomes of 1000 actinobacteria strains.</title>
        <authorList>
            <person name="Klenk H.-P."/>
        </authorList>
    </citation>
    <scope>NUCLEOTIDE SEQUENCE [LARGE SCALE GENOMIC DNA]</scope>
    <source>
        <strain evidence="4 5">GD13</strain>
    </source>
</reference>
<dbReference type="PANTHER" id="PTHR22916:SF3">
    <property type="entry name" value="UDP-GLCNAC:BETAGAL BETA-1,3-N-ACETYLGLUCOSAMINYLTRANSFERASE-LIKE PROTEIN 1"/>
    <property type="match status" value="1"/>
</dbReference>
<dbReference type="InterPro" id="IPR054028">
    <property type="entry name" value="TarS/TarP_linker"/>
</dbReference>
<dbReference type="SUPFAM" id="SSF53448">
    <property type="entry name" value="Nucleotide-diphospho-sugar transferases"/>
    <property type="match status" value="1"/>
</dbReference>
<dbReference type="Proteomes" id="UP001240447">
    <property type="component" value="Unassembled WGS sequence"/>
</dbReference>
<dbReference type="RefSeq" id="WP_068118714.1">
    <property type="nucleotide sequence ID" value="NZ_CCXJ01000151.1"/>
</dbReference>
<evidence type="ECO:0000256" key="1">
    <source>
        <dbReference type="SAM" id="MobiDB-lite"/>
    </source>
</evidence>
<dbReference type="Pfam" id="PF22181">
    <property type="entry name" value="TarS_linker"/>
    <property type="match status" value="1"/>
</dbReference>
<dbReference type="InterPro" id="IPR029044">
    <property type="entry name" value="Nucleotide-diphossugar_trans"/>
</dbReference>
<keyword evidence="5" id="KW-1185">Reference proteome</keyword>
<evidence type="ECO:0000259" key="3">
    <source>
        <dbReference type="Pfam" id="PF22181"/>
    </source>
</evidence>
<evidence type="ECO:0000313" key="5">
    <source>
        <dbReference type="Proteomes" id="UP001240447"/>
    </source>
</evidence>
<gene>
    <name evidence="4" type="ORF">J2S59_001447</name>
</gene>
<dbReference type="PANTHER" id="PTHR22916">
    <property type="entry name" value="GLYCOSYLTRANSFERASE"/>
    <property type="match status" value="1"/>
</dbReference>
<proteinExistence type="predicted"/>
<accession>A0ABT9NMI8</accession>
<dbReference type="Gene3D" id="3.90.550.10">
    <property type="entry name" value="Spore Coat Polysaccharide Biosynthesis Protein SpsA, Chain A"/>
    <property type="match status" value="1"/>
</dbReference>
<comment type="caution">
    <text evidence="4">The sequence shown here is derived from an EMBL/GenBank/DDBJ whole genome shotgun (WGS) entry which is preliminary data.</text>
</comment>
<feature type="region of interest" description="Disordered" evidence="1">
    <location>
        <begin position="1"/>
        <end position="26"/>
    </location>
</feature>
<sequence>MAEGREVQSEAALSDPGSDPGSVPGSDPQVTVVVAVYNTMPYLVECLDSLVEQSLHRARPGSVEVIAVDDGSTDGSGGVLDEYAARHPELLTVVHQENSGGPARPNNVALDRARGRWVYFVGADDRLGTEALERLVAHGDRTDADVVIGAQVGVGRFVPNALFGHDHESIDPFGRHLRWTLANSKLFRRSHIEDLDLRYREDMRIGSDQPFTLRACLTGKVAVLGSYDCYYVIRREDDSNITYGVDHRRRVADTERLIEAIAELVPAEGRAHFLVRHFTWELNRLLPPTLADLPAEDRDELLTAVRRIADRWYTPELDRKLGVAARVRLRLAFAGEVEALAQLRDALDGEDEPPVLLTEGRALSALPVLRTPAAERAGLGDKDFALGAKALNRRVQTQTVVHRWQCEPGGLRAEVELPLDPASTDLPQVWVGSAGEHDTAPQGSLVREGTAYVLEVAPPASGPSLQERMARGARVYVGGTIAVRDGQRRRWAAPLTALSVADAPRGILTRLKQRVTGRRDEG</sequence>
<dbReference type="EMBL" id="JAUSQM010000001">
    <property type="protein sequence ID" value="MDP9821638.1"/>
    <property type="molecule type" value="Genomic_DNA"/>
</dbReference>
<feature type="domain" description="TarS/TarP linker" evidence="3">
    <location>
        <begin position="254"/>
        <end position="343"/>
    </location>
</feature>
<organism evidence="4 5">
    <name type="scientific">Nocardioides massiliensis</name>
    <dbReference type="NCBI Taxonomy" id="1325935"/>
    <lineage>
        <taxon>Bacteria</taxon>
        <taxon>Bacillati</taxon>
        <taxon>Actinomycetota</taxon>
        <taxon>Actinomycetes</taxon>
        <taxon>Propionibacteriales</taxon>
        <taxon>Nocardioidaceae</taxon>
        <taxon>Nocardioides</taxon>
    </lineage>
</organism>
<evidence type="ECO:0000313" key="4">
    <source>
        <dbReference type="EMBL" id="MDP9821638.1"/>
    </source>
</evidence>
<evidence type="ECO:0000259" key="2">
    <source>
        <dbReference type="Pfam" id="PF00535"/>
    </source>
</evidence>
<name>A0ABT9NMI8_9ACTN</name>
<protein>
    <submittedName>
        <fullName evidence="4">Glycosyltransferase involved in cell wall biosynthesis</fullName>
    </submittedName>
</protein>
<dbReference type="Pfam" id="PF00535">
    <property type="entry name" value="Glycos_transf_2"/>
    <property type="match status" value="1"/>
</dbReference>
<dbReference type="CDD" id="cd00761">
    <property type="entry name" value="Glyco_tranf_GTA_type"/>
    <property type="match status" value="1"/>
</dbReference>